<dbReference type="AlphaFoldDB" id="A0A511NAB6"/>
<comment type="caution">
    <text evidence="1">The sequence shown here is derived from an EMBL/GenBank/DDBJ whole genome shotgun (WGS) entry which is preliminary data.</text>
</comment>
<name>A0A511NAB6_DEIC1</name>
<organism evidence="1 2">
    <name type="scientific">Deinococcus cellulosilyticus (strain DSM 18568 / NBRC 106333 / KACC 11606 / 5516J-15)</name>
    <dbReference type="NCBI Taxonomy" id="1223518"/>
    <lineage>
        <taxon>Bacteria</taxon>
        <taxon>Thermotogati</taxon>
        <taxon>Deinococcota</taxon>
        <taxon>Deinococci</taxon>
        <taxon>Deinococcales</taxon>
        <taxon>Deinococcaceae</taxon>
        <taxon>Deinococcus</taxon>
    </lineage>
</organism>
<dbReference type="EMBL" id="BJXB01000043">
    <property type="protein sequence ID" value="GEM49772.1"/>
    <property type="molecule type" value="Genomic_DNA"/>
</dbReference>
<proteinExistence type="predicted"/>
<accession>A0A511NAB6</accession>
<reference evidence="1 2" key="1">
    <citation type="submission" date="2019-07" db="EMBL/GenBank/DDBJ databases">
        <title>Whole genome shotgun sequence of Deinococcus cellulosilyticus NBRC 106333.</title>
        <authorList>
            <person name="Hosoyama A."/>
            <person name="Uohara A."/>
            <person name="Ohji S."/>
            <person name="Ichikawa N."/>
        </authorList>
    </citation>
    <scope>NUCLEOTIDE SEQUENCE [LARGE SCALE GENOMIC DNA]</scope>
    <source>
        <strain evidence="1 2">NBRC 106333</strain>
    </source>
</reference>
<sequence length="78" mass="8911">MEKNLSPLEQHLLDQIKERIKSQNLTLERVGRQVNPESKTPAQNAHQYLSGSRGVLTGYIDRLLQELGAEKITVVWKD</sequence>
<evidence type="ECO:0008006" key="3">
    <source>
        <dbReference type="Google" id="ProtNLM"/>
    </source>
</evidence>
<evidence type="ECO:0000313" key="1">
    <source>
        <dbReference type="EMBL" id="GEM49772.1"/>
    </source>
</evidence>
<dbReference type="RefSeq" id="WP_146890970.1">
    <property type="nucleotide sequence ID" value="NZ_BJXB01000043.1"/>
</dbReference>
<keyword evidence="2" id="KW-1185">Reference proteome</keyword>
<protein>
    <recommendedName>
        <fullName evidence="3">XRE family transcriptional regulator</fullName>
    </recommendedName>
</protein>
<dbReference type="Proteomes" id="UP000321306">
    <property type="component" value="Unassembled WGS sequence"/>
</dbReference>
<evidence type="ECO:0000313" key="2">
    <source>
        <dbReference type="Proteomes" id="UP000321306"/>
    </source>
</evidence>
<gene>
    <name evidence="1" type="ORF">DC3_54070</name>
</gene>